<keyword evidence="6" id="KW-0444">Lipid biosynthesis</keyword>
<evidence type="ECO:0000313" key="25">
    <source>
        <dbReference type="EMBL" id="NOL51926.1"/>
    </source>
</evidence>
<evidence type="ECO:0000256" key="8">
    <source>
        <dbReference type="ARBA" id="ARBA00022679"/>
    </source>
</evidence>
<organism evidence="25 26">
    <name type="scientific">Pelistega suis</name>
    <dbReference type="NCBI Taxonomy" id="1631957"/>
    <lineage>
        <taxon>Bacteria</taxon>
        <taxon>Pseudomonadati</taxon>
        <taxon>Pseudomonadota</taxon>
        <taxon>Betaproteobacteria</taxon>
        <taxon>Burkholderiales</taxon>
        <taxon>Alcaligenaceae</taxon>
        <taxon>Pelistega</taxon>
    </lineage>
</organism>
<feature type="binding site" evidence="21">
    <location>
        <position position="17"/>
    </location>
    <ligand>
        <name>substrate</name>
    </ligand>
</feature>
<keyword evidence="26" id="KW-1185">Reference proteome</keyword>
<accession>A0A849P4C8</accession>
<keyword evidence="7 24" id="KW-0997">Cell inner membrane</keyword>
<feature type="binding site" evidence="22">
    <location>
        <position position="24"/>
    </location>
    <ligand>
        <name>ATP</name>
        <dbReference type="ChEBI" id="CHEBI:30616"/>
    </ligand>
</feature>
<keyword evidence="15 24" id="KW-1133">Transmembrane helix</keyword>
<proteinExistence type="inferred from homology"/>
<keyword evidence="16 24" id="KW-0443">Lipid metabolism</keyword>
<evidence type="ECO:0000256" key="1">
    <source>
        <dbReference type="ARBA" id="ARBA00004429"/>
    </source>
</evidence>
<name>A0A849P4C8_9BURK</name>
<evidence type="ECO:0000256" key="12">
    <source>
        <dbReference type="ARBA" id="ARBA00022777"/>
    </source>
</evidence>
<keyword evidence="18" id="KW-0594">Phospholipid biosynthesis</keyword>
<dbReference type="RefSeq" id="WP_171680627.1">
    <property type="nucleotide sequence ID" value="NZ_JABGBN010000005.1"/>
</dbReference>
<feature type="transmembrane region" description="Helical" evidence="24">
    <location>
        <begin position="107"/>
        <end position="125"/>
    </location>
</feature>
<keyword evidence="17 24" id="KW-0472">Membrane</keyword>
<keyword evidence="5" id="KW-1003">Cell membrane</keyword>
<feature type="binding site" evidence="22">
    <location>
        <position position="36"/>
    </location>
    <ligand>
        <name>ATP</name>
        <dbReference type="ChEBI" id="CHEBI:30616"/>
    </ligand>
</feature>
<comment type="cofactor">
    <cofactor evidence="23">
        <name>Mg(2+)</name>
        <dbReference type="ChEBI" id="CHEBI:18420"/>
    </cofactor>
    <text evidence="23">Mn(2+), Zn(2+), Cd(2+) and Co(2+) support activity to lesser extents.</text>
</comment>
<feature type="binding site" evidence="23">
    <location>
        <position position="36"/>
    </location>
    <ligand>
        <name>a divalent metal cation</name>
        <dbReference type="ChEBI" id="CHEBI:60240"/>
    </ligand>
</feature>
<evidence type="ECO:0000256" key="22">
    <source>
        <dbReference type="PIRSR" id="PIRSR600829-3"/>
    </source>
</evidence>
<feature type="binding site" evidence="22">
    <location>
        <begin position="102"/>
        <end position="103"/>
    </location>
    <ligand>
        <name>ATP</name>
        <dbReference type="ChEBI" id="CHEBI:30616"/>
    </ligand>
</feature>
<dbReference type="InterPro" id="IPR000829">
    <property type="entry name" value="DAGK"/>
</dbReference>
<evidence type="ECO:0000256" key="11">
    <source>
        <dbReference type="ARBA" id="ARBA00022741"/>
    </source>
</evidence>
<evidence type="ECO:0000256" key="24">
    <source>
        <dbReference type="RuleBase" id="RU363065"/>
    </source>
</evidence>
<evidence type="ECO:0000256" key="6">
    <source>
        <dbReference type="ARBA" id="ARBA00022516"/>
    </source>
</evidence>
<dbReference type="GO" id="GO:0046872">
    <property type="term" value="F:metal ion binding"/>
    <property type="evidence" value="ECO:0007669"/>
    <property type="project" value="UniProtKB-KW"/>
</dbReference>
<evidence type="ECO:0000256" key="13">
    <source>
        <dbReference type="ARBA" id="ARBA00022840"/>
    </source>
</evidence>
<evidence type="ECO:0000256" key="19">
    <source>
        <dbReference type="ARBA" id="ARBA00023264"/>
    </source>
</evidence>
<keyword evidence="8 24" id="KW-0808">Transferase</keyword>
<dbReference type="GO" id="GO:0004143">
    <property type="term" value="F:ATP-dependent diacylglycerol kinase activity"/>
    <property type="evidence" value="ECO:0007669"/>
    <property type="project" value="UniProtKB-EC"/>
</dbReference>
<feature type="binding site" evidence="22">
    <location>
        <position position="84"/>
    </location>
    <ligand>
        <name>ATP</name>
        <dbReference type="ChEBI" id="CHEBI:30616"/>
    </ligand>
</feature>
<feature type="active site" description="Proton acceptor" evidence="20">
    <location>
        <position position="77"/>
    </location>
</feature>
<evidence type="ECO:0000256" key="23">
    <source>
        <dbReference type="PIRSR" id="PIRSR600829-4"/>
    </source>
</evidence>
<evidence type="ECO:0000256" key="14">
    <source>
        <dbReference type="ARBA" id="ARBA00022842"/>
    </source>
</evidence>
<dbReference type="CDD" id="cd14264">
    <property type="entry name" value="DAGK_IM"/>
    <property type="match status" value="1"/>
</dbReference>
<evidence type="ECO:0000256" key="18">
    <source>
        <dbReference type="ARBA" id="ARBA00023209"/>
    </source>
</evidence>
<evidence type="ECO:0000256" key="4">
    <source>
        <dbReference type="ARBA" id="ARBA00017575"/>
    </source>
</evidence>
<keyword evidence="19 24" id="KW-1208">Phospholipid metabolism</keyword>
<dbReference type="InterPro" id="IPR033718">
    <property type="entry name" value="DAGK_prok"/>
</dbReference>
<keyword evidence="14 23" id="KW-0460">Magnesium</keyword>
<gene>
    <name evidence="25" type="ORF">HKX39_07050</name>
</gene>
<evidence type="ECO:0000256" key="15">
    <source>
        <dbReference type="ARBA" id="ARBA00022989"/>
    </source>
</evidence>
<dbReference type="PANTHER" id="PTHR34299:SF1">
    <property type="entry name" value="DIACYLGLYCEROL KINASE"/>
    <property type="match status" value="1"/>
</dbReference>
<keyword evidence="13 22" id="KW-0067">ATP-binding</keyword>
<evidence type="ECO:0000256" key="5">
    <source>
        <dbReference type="ARBA" id="ARBA00022475"/>
    </source>
</evidence>
<comment type="catalytic activity">
    <reaction evidence="24">
        <text>a 1,2-diacyl-sn-glycerol + ATP = a 1,2-diacyl-sn-glycero-3-phosphate + ADP + H(+)</text>
        <dbReference type="Rhea" id="RHEA:10272"/>
        <dbReference type="ChEBI" id="CHEBI:15378"/>
        <dbReference type="ChEBI" id="CHEBI:17815"/>
        <dbReference type="ChEBI" id="CHEBI:30616"/>
        <dbReference type="ChEBI" id="CHEBI:58608"/>
        <dbReference type="ChEBI" id="CHEBI:456216"/>
        <dbReference type="EC" id="2.7.1.107"/>
    </reaction>
</comment>
<dbReference type="EC" id="2.7.1.107" evidence="3 24"/>
<dbReference type="GO" id="GO:0005524">
    <property type="term" value="F:ATP binding"/>
    <property type="evidence" value="ECO:0007669"/>
    <property type="project" value="UniProtKB-KW"/>
</dbReference>
<keyword evidence="12 24" id="KW-0418">Kinase</keyword>
<keyword evidence="9 24" id="KW-0812">Transmembrane</keyword>
<dbReference type="AlphaFoldDB" id="A0A849P4C8"/>
<comment type="function">
    <text evidence="24">Catalyzes the ATP-dependent phosphorylation of sn-l,2-diacylglycerol (DAG) to phosphatidic acid. Involved in the recycling of diacylglycerol produced as a by-product during membrane-derived oligosaccharide (MDO) biosynthesis.</text>
</comment>
<feature type="binding site" evidence="21">
    <location>
        <position position="106"/>
    </location>
    <ligand>
        <name>substrate</name>
    </ligand>
</feature>
<protein>
    <recommendedName>
        <fullName evidence="4 24">Diacylglycerol kinase</fullName>
        <ecNumber evidence="3 24">2.7.1.107</ecNumber>
    </recommendedName>
</protein>
<evidence type="ECO:0000256" key="21">
    <source>
        <dbReference type="PIRSR" id="PIRSR600829-2"/>
    </source>
</evidence>
<dbReference type="InterPro" id="IPR036945">
    <property type="entry name" value="DAGK_sf"/>
</dbReference>
<evidence type="ECO:0000256" key="7">
    <source>
        <dbReference type="ARBA" id="ARBA00022519"/>
    </source>
</evidence>
<evidence type="ECO:0000313" key="26">
    <source>
        <dbReference type="Proteomes" id="UP000537862"/>
    </source>
</evidence>
<evidence type="ECO:0000256" key="20">
    <source>
        <dbReference type="PIRSR" id="PIRSR600829-1"/>
    </source>
</evidence>
<dbReference type="GO" id="GO:0005886">
    <property type="term" value="C:plasma membrane"/>
    <property type="evidence" value="ECO:0007669"/>
    <property type="project" value="UniProtKB-SubCell"/>
</dbReference>
<feature type="transmembrane region" description="Helical" evidence="24">
    <location>
        <begin position="38"/>
        <end position="57"/>
    </location>
</feature>
<evidence type="ECO:0000256" key="17">
    <source>
        <dbReference type="ARBA" id="ARBA00023136"/>
    </source>
</evidence>
<dbReference type="Gene3D" id="1.10.287.3610">
    <property type="match status" value="1"/>
</dbReference>
<evidence type="ECO:0000256" key="3">
    <source>
        <dbReference type="ARBA" id="ARBA00012133"/>
    </source>
</evidence>
<comment type="subcellular location">
    <subcellularLocation>
        <location evidence="1 24">Cell inner membrane</location>
        <topology evidence="1 24">Multi-pass membrane protein</topology>
    </subcellularLocation>
</comment>
<comment type="caution">
    <text evidence="25">The sequence shown here is derived from an EMBL/GenBank/DDBJ whole genome shotgun (WGS) entry which is preliminary data.</text>
</comment>
<feature type="binding site" evidence="21">
    <location>
        <position position="77"/>
    </location>
    <ligand>
        <name>substrate</name>
    </ligand>
</feature>
<keyword evidence="11 22" id="KW-0547">Nucleotide-binding</keyword>
<keyword evidence="10 23" id="KW-0479">Metal-binding</keyword>
<evidence type="ECO:0000256" key="2">
    <source>
        <dbReference type="ARBA" id="ARBA00005967"/>
    </source>
</evidence>
<dbReference type="Pfam" id="PF01219">
    <property type="entry name" value="DAGK_prokar"/>
    <property type="match status" value="1"/>
</dbReference>
<feature type="binding site" evidence="21">
    <location>
        <begin position="38"/>
        <end position="42"/>
    </location>
    <ligand>
        <name>substrate</name>
    </ligand>
</feature>
<feature type="transmembrane region" description="Helical" evidence="24">
    <location>
        <begin position="64"/>
        <end position="87"/>
    </location>
</feature>
<reference evidence="25 26" key="1">
    <citation type="submission" date="2020-05" db="EMBL/GenBank/DDBJ databases">
        <authorList>
            <person name="Niu N."/>
        </authorList>
    </citation>
    <scope>NUCLEOTIDE SEQUENCE [LARGE SCALE GENOMIC DNA]</scope>
    <source>
        <strain evidence="25 26">3340-03</strain>
    </source>
</reference>
<dbReference type="Proteomes" id="UP000537862">
    <property type="component" value="Unassembled WGS sequence"/>
</dbReference>
<comment type="similarity">
    <text evidence="2 24">Belongs to the bacterial diacylglycerol kinase family.</text>
</comment>
<dbReference type="EMBL" id="JABGBN010000005">
    <property type="protein sequence ID" value="NOL51926.1"/>
    <property type="molecule type" value="Genomic_DNA"/>
</dbReference>
<feature type="binding site" evidence="22">
    <location>
        <position position="17"/>
    </location>
    <ligand>
        <name>ATP</name>
        <dbReference type="ChEBI" id="CHEBI:30616"/>
    </ligand>
</feature>
<evidence type="ECO:0000256" key="10">
    <source>
        <dbReference type="ARBA" id="ARBA00022723"/>
    </source>
</evidence>
<evidence type="ECO:0000256" key="16">
    <source>
        <dbReference type="ARBA" id="ARBA00023098"/>
    </source>
</evidence>
<dbReference type="GO" id="GO:0006654">
    <property type="term" value="P:phosphatidic acid biosynthetic process"/>
    <property type="evidence" value="ECO:0007669"/>
    <property type="project" value="InterPro"/>
</dbReference>
<sequence length="130" mass="14758">MSTSQENPFKSKPGFKRILKAGQYSLQGIQAALKYEAAFRQELLLCIVLVPLAFILGETGFERLFLLSTLFLVLIVELINSAIEALADRITNDFDEYIGRAKDMASAAIFFCLTLVTITWVYFVIKRFFM</sequence>
<feature type="binding site" evidence="21">
    <location>
        <position position="63"/>
    </location>
    <ligand>
        <name>substrate</name>
    </ligand>
</feature>
<feature type="binding site" evidence="23">
    <location>
        <position position="84"/>
    </location>
    <ligand>
        <name>a divalent metal cation</name>
        <dbReference type="ChEBI" id="CHEBI:60240"/>
    </ligand>
</feature>
<evidence type="ECO:0000256" key="9">
    <source>
        <dbReference type="ARBA" id="ARBA00022692"/>
    </source>
</evidence>
<dbReference type="PANTHER" id="PTHR34299">
    <property type="entry name" value="DIACYLGLYCEROL KINASE"/>
    <property type="match status" value="1"/>
</dbReference>